<comment type="caution">
    <text evidence="2">The sequence shown here is derived from an EMBL/GenBank/DDBJ whole genome shotgun (WGS) entry which is preliminary data.</text>
</comment>
<feature type="region of interest" description="Disordered" evidence="1">
    <location>
        <begin position="1"/>
        <end position="35"/>
    </location>
</feature>
<evidence type="ECO:0000313" key="3">
    <source>
        <dbReference type="Proteomes" id="UP001196413"/>
    </source>
</evidence>
<dbReference type="AlphaFoldDB" id="A0AAD5RE14"/>
<accession>A0AAD5RE14</accession>
<evidence type="ECO:0000313" key="2">
    <source>
        <dbReference type="EMBL" id="KAJ1374740.1"/>
    </source>
</evidence>
<proteinExistence type="predicted"/>
<dbReference type="Proteomes" id="UP001196413">
    <property type="component" value="Unassembled WGS sequence"/>
</dbReference>
<feature type="compositionally biased region" description="Polar residues" evidence="1">
    <location>
        <begin position="1"/>
        <end position="12"/>
    </location>
</feature>
<evidence type="ECO:0000256" key="1">
    <source>
        <dbReference type="SAM" id="MobiDB-lite"/>
    </source>
</evidence>
<keyword evidence="3" id="KW-1185">Reference proteome</keyword>
<dbReference type="EMBL" id="JAHQIW010007483">
    <property type="protein sequence ID" value="KAJ1374740.1"/>
    <property type="molecule type" value="Genomic_DNA"/>
</dbReference>
<reference evidence="2" key="1">
    <citation type="submission" date="2021-06" db="EMBL/GenBank/DDBJ databases">
        <title>Parelaphostrongylus tenuis whole genome reference sequence.</title>
        <authorList>
            <person name="Garwood T.J."/>
            <person name="Larsen P.A."/>
            <person name="Fountain-Jones N.M."/>
            <person name="Garbe J.R."/>
            <person name="Macchietto M.G."/>
            <person name="Kania S.A."/>
            <person name="Gerhold R.W."/>
            <person name="Richards J.E."/>
            <person name="Wolf T.M."/>
        </authorList>
    </citation>
    <scope>NUCLEOTIDE SEQUENCE</scope>
    <source>
        <strain evidence="2">MNPRO001-30</strain>
        <tissue evidence="2">Meninges</tissue>
    </source>
</reference>
<name>A0AAD5RE14_PARTN</name>
<gene>
    <name evidence="2" type="ORF">KIN20_037500</name>
</gene>
<protein>
    <submittedName>
        <fullName evidence="2">Uncharacterized protein</fullName>
    </submittedName>
</protein>
<organism evidence="2 3">
    <name type="scientific">Parelaphostrongylus tenuis</name>
    <name type="common">Meningeal worm</name>
    <dbReference type="NCBI Taxonomy" id="148309"/>
    <lineage>
        <taxon>Eukaryota</taxon>
        <taxon>Metazoa</taxon>
        <taxon>Ecdysozoa</taxon>
        <taxon>Nematoda</taxon>
        <taxon>Chromadorea</taxon>
        <taxon>Rhabditida</taxon>
        <taxon>Rhabditina</taxon>
        <taxon>Rhabditomorpha</taxon>
        <taxon>Strongyloidea</taxon>
        <taxon>Metastrongylidae</taxon>
        <taxon>Parelaphostrongylus</taxon>
    </lineage>
</organism>
<sequence length="66" mass="7549">MSGINQLQRNGGENSGRRIEPTTDPQFSKHNALPIPEKREHYLPIINLEAWLRRQASRCGKYCSPS</sequence>